<gene>
    <name evidence="2" type="ORF">INT46_002349</name>
</gene>
<evidence type="ECO:0000256" key="1">
    <source>
        <dbReference type="SAM" id="Phobius"/>
    </source>
</evidence>
<accession>A0A8H7US73</accession>
<protein>
    <submittedName>
        <fullName evidence="2">Uncharacterized protein</fullName>
    </submittedName>
</protein>
<reference evidence="2" key="1">
    <citation type="submission" date="2020-12" db="EMBL/GenBank/DDBJ databases">
        <title>Metabolic potential, ecology and presence of endohyphal bacteria is reflected in genomic diversity of Mucoromycotina.</title>
        <authorList>
            <person name="Muszewska A."/>
            <person name="Okrasinska A."/>
            <person name="Steczkiewicz K."/>
            <person name="Drgas O."/>
            <person name="Orlowska M."/>
            <person name="Perlinska-Lenart U."/>
            <person name="Aleksandrzak-Piekarczyk T."/>
            <person name="Szatraj K."/>
            <person name="Zielenkiewicz U."/>
            <person name="Pilsyk S."/>
            <person name="Malc E."/>
            <person name="Mieczkowski P."/>
            <person name="Kruszewska J.S."/>
            <person name="Biernat P."/>
            <person name="Pawlowska J."/>
        </authorList>
    </citation>
    <scope>NUCLEOTIDE SEQUENCE</scope>
    <source>
        <strain evidence="2">CBS 226.32</strain>
    </source>
</reference>
<feature type="transmembrane region" description="Helical" evidence="1">
    <location>
        <begin position="60"/>
        <end position="79"/>
    </location>
</feature>
<keyword evidence="1" id="KW-0472">Membrane</keyword>
<sequence length="206" mass="23566">MIACFYIVSLRWKPPKLIIKDESNIITSLSSFIPQTLIESRIEQLNCLVQNQCPSHHIDFYIFTIAVLCVICSAIFTFIARSLNISMWCPLLLLLIPTALSFWTSKRRSTLIVKIKEFESALKKTLYEYTATDQNIKWSLQRVPVDEAPCTSVRFCLVIHIKELDPEMVYVGEELPSYQAALNTANIFNPPSYHELPVPPHAVVFS</sequence>
<feature type="transmembrane region" description="Helical" evidence="1">
    <location>
        <begin position="85"/>
        <end position="104"/>
    </location>
</feature>
<evidence type="ECO:0000313" key="3">
    <source>
        <dbReference type="Proteomes" id="UP000650833"/>
    </source>
</evidence>
<comment type="caution">
    <text evidence="2">The sequence shown here is derived from an EMBL/GenBank/DDBJ whole genome shotgun (WGS) entry which is preliminary data.</text>
</comment>
<dbReference type="OrthoDB" id="2247939at2759"/>
<keyword evidence="3" id="KW-1185">Reference proteome</keyword>
<name>A0A8H7US73_9FUNG</name>
<evidence type="ECO:0000313" key="2">
    <source>
        <dbReference type="EMBL" id="KAG2196641.1"/>
    </source>
</evidence>
<dbReference type="Proteomes" id="UP000650833">
    <property type="component" value="Unassembled WGS sequence"/>
</dbReference>
<organism evidence="2 3">
    <name type="scientific">Mucor plumbeus</name>
    <dbReference type="NCBI Taxonomy" id="97098"/>
    <lineage>
        <taxon>Eukaryota</taxon>
        <taxon>Fungi</taxon>
        <taxon>Fungi incertae sedis</taxon>
        <taxon>Mucoromycota</taxon>
        <taxon>Mucoromycotina</taxon>
        <taxon>Mucoromycetes</taxon>
        <taxon>Mucorales</taxon>
        <taxon>Mucorineae</taxon>
        <taxon>Mucoraceae</taxon>
        <taxon>Mucor</taxon>
    </lineage>
</organism>
<dbReference type="EMBL" id="JAEPRC010000465">
    <property type="protein sequence ID" value="KAG2196641.1"/>
    <property type="molecule type" value="Genomic_DNA"/>
</dbReference>
<keyword evidence="1" id="KW-1133">Transmembrane helix</keyword>
<keyword evidence="1" id="KW-0812">Transmembrane</keyword>
<dbReference type="AlphaFoldDB" id="A0A8H7US73"/>
<proteinExistence type="predicted"/>